<name>A0A0J9S219_PLAVI</name>
<evidence type="ECO:0000313" key="2">
    <source>
        <dbReference type="EMBL" id="KMZ76784.1"/>
    </source>
</evidence>
<evidence type="ECO:0000256" key="1">
    <source>
        <dbReference type="SAM" id="Phobius"/>
    </source>
</evidence>
<proteinExistence type="predicted"/>
<dbReference type="EMBL" id="KQ234616">
    <property type="protein sequence ID" value="KMZ76784.1"/>
    <property type="molecule type" value="Genomic_DNA"/>
</dbReference>
<keyword evidence="1" id="KW-0472">Membrane</keyword>
<dbReference type="Pfam" id="PF06022">
    <property type="entry name" value="Cir_Bir_Yir"/>
    <property type="match status" value="1"/>
</dbReference>
<organism evidence="2 3">
    <name type="scientific">Plasmodium vivax India VII</name>
    <dbReference type="NCBI Taxonomy" id="1077284"/>
    <lineage>
        <taxon>Eukaryota</taxon>
        <taxon>Sar</taxon>
        <taxon>Alveolata</taxon>
        <taxon>Apicomplexa</taxon>
        <taxon>Aconoidasida</taxon>
        <taxon>Haemosporida</taxon>
        <taxon>Plasmodiidae</taxon>
        <taxon>Plasmodium</taxon>
        <taxon>Plasmodium (Plasmodium)</taxon>
    </lineage>
</organism>
<dbReference type="InterPro" id="IPR006477">
    <property type="entry name" value="Yir_bir_cir"/>
</dbReference>
<dbReference type="AlphaFoldDB" id="A0A0J9S219"/>
<reference evidence="2 3" key="1">
    <citation type="submission" date="2011-08" db="EMBL/GenBank/DDBJ databases">
        <title>The Genome Sequence of Plasmodium vivax India VII.</title>
        <authorList>
            <consortium name="The Broad Institute Genome Sequencing Platform"/>
            <consortium name="The Broad Institute Genome Sequencing Center for Infectious Disease"/>
            <person name="Neafsey D."/>
            <person name="Carlton J."/>
            <person name="Barnwell J."/>
            <person name="Collins W."/>
            <person name="Escalante A."/>
            <person name="Mullikin J."/>
            <person name="Saul A."/>
            <person name="Guigo R."/>
            <person name="Camara F."/>
            <person name="Young S.K."/>
            <person name="Zeng Q."/>
            <person name="Gargeya S."/>
            <person name="Fitzgerald M."/>
            <person name="Haas B."/>
            <person name="Abouelleil A."/>
            <person name="Alvarado L."/>
            <person name="Arachchi H.M."/>
            <person name="Berlin A."/>
            <person name="Brown A."/>
            <person name="Chapman S.B."/>
            <person name="Chen Z."/>
            <person name="Dunbar C."/>
            <person name="Freedman E."/>
            <person name="Gearin G."/>
            <person name="Gellesch M."/>
            <person name="Goldberg J."/>
            <person name="Griggs A."/>
            <person name="Gujja S."/>
            <person name="Heiman D."/>
            <person name="Howarth C."/>
            <person name="Larson L."/>
            <person name="Lui A."/>
            <person name="MacDonald P.J.P."/>
            <person name="Montmayeur A."/>
            <person name="Murphy C."/>
            <person name="Neiman D."/>
            <person name="Pearson M."/>
            <person name="Priest M."/>
            <person name="Roberts A."/>
            <person name="Saif S."/>
            <person name="Shea T."/>
            <person name="Shenoy N."/>
            <person name="Sisk P."/>
            <person name="Stolte C."/>
            <person name="Sykes S."/>
            <person name="Wortman J."/>
            <person name="Nusbaum C."/>
            <person name="Birren B."/>
        </authorList>
    </citation>
    <scope>NUCLEOTIDE SEQUENCE [LARGE SCALE GENOMIC DNA]</scope>
    <source>
        <strain evidence="2 3">India VII</strain>
    </source>
</reference>
<gene>
    <name evidence="2" type="ORF">PVIIG_05385</name>
</gene>
<protein>
    <submittedName>
        <fullName evidence="2">Uncharacterized protein</fullName>
    </submittedName>
</protein>
<evidence type="ECO:0000313" key="3">
    <source>
        <dbReference type="Proteomes" id="UP000053562"/>
    </source>
</evidence>
<accession>A0A0J9S219</accession>
<sequence length="231" mass="26805">MSKAFYKNSEVAKSLCEDFLKLYISLKDSVSKPNNNPNYLSAVGFLNYWLNAELKKKMFNENIIVNDFYDVLEPYALSIGSINFSSIDEISVIKNDELNNMNILYNIYSNYYNVYNESDIVCNTKATCIDYSKKCVQDYKKLIIKCPQIQSDFCKAIDKFKNKYESLNKSTKSNGDFHSKDLISLPSYQEALEEYQSQLYRKKITIATISIICSIFGIILILFYLYKVQIN</sequence>
<keyword evidence="1" id="KW-1133">Transmembrane helix</keyword>
<dbReference type="Proteomes" id="UP000053562">
    <property type="component" value="Unassembled WGS sequence"/>
</dbReference>
<feature type="transmembrane region" description="Helical" evidence="1">
    <location>
        <begin position="204"/>
        <end position="226"/>
    </location>
</feature>
<keyword evidence="1" id="KW-0812">Transmembrane</keyword>